<feature type="transmembrane region" description="Helical" evidence="1">
    <location>
        <begin position="454"/>
        <end position="481"/>
    </location>
</feature>
<dbReference type="EMBL" id="BAABAF010000003">
    <property type="protein sequence ID" value="GAA3758702.1"/>
    <property type="molecule type" value="Genomic_DNA"/>
</dbReference>
<dbReference type="RefSeq" id="WP_344781038.1">
    <property type="nucleotide sequence ID" value="NZ_BAABAF010000003.1"/>
</dbReference>
<feature type="transmembrane region" description="Helical" evidence="1">
    <location>
        <begin position="21"/>
        <end position="51"/>
    </location>
</feature>
<feature type="transmembrane region" description="Helical" evidence="1">
    <location>
        <begin position="102"/>
        <end position="128"/>
    </location>
</feature>
<gene>
    <name evidence="2" type="ORF">GCM10022240_09200</name>
</gene>
<proteinExistence type="predicted"/>
<evidence type="ECO:0008006" key="4">
    <source>
        <dbReference type="Google" id="ProtNLM"/>
    </source>
</evidence>
<sequence length="530" mass="53684">MVATVLTLRYRILANTLTRNVWQLVGFVLGMFWAACALVAVLVGFIALAIWEGAPEARLVAVAGGSLLVLGWVIGPVLIAGSDMTVDAGRLAPFPLSRRQTMLALAGIGLTGVPGIATSAAALSTIVLWARWPVAAVVGLVGAVLGVLTCVLAGRLATTWSAGLGSKRRGREIVGTVLLALLVLTGPTITGVATLLDAAGGVGDRVAGVVAVLGWTPLGAAWAAPADLAAPSGAGWLPAMARLAIAAASVIVLWLAWSRALDGVTDSPARRTARSARARSLGWFGRVPTGDVGATWARALTAWLRDPRYLRQLLFVPLLPIVFLVGQGVDGPLFASSAVAVALLQGIAGYSDVSYDGTAFGTVLATGIRGSHDRLGRLLGAACIGVPAVLAVGAVTLAIAGDAHRAPAVFGAALALLLSGYAVSAVASALLVVPVPAPGDSPFRRVPGQTMASGLLVFVVMAAMLVLAAPALVLALIGALADLTLVSWLSLAVAVVVGVAAIAVGVVVGGRLLDRTGPDLLQRIKAFPTR</sequence>
<keyword evidence="1" id="KW-0812">Transmembrane</keyword>
<keyword evidence="1" id="KW-0472">Membrane</keyword>
<feature type="transmembrane region" description="Helical" evidence="1">
    <location>
        <begin position="57"/>
        <end position="81"/>
    </location>
</feature>
<feature type="transmembrane region" description="Helical" evidence="1">
    <location>
        <begin position="134"/>
        <end position="153"/>
    </location>
</feature>
<feature type="transmembrane region" description="Helical" evidence="1">
    <location>
        <begin position="173"/>
        <end position="194"/>
    </location>
</feature>
<accession>A0ABP7G8D8</accession>
<feature type="transmembrane region" description="Helical" evidence="1">
    <location>
        <begin position="406"/>
        <end position="433"/>
    </location>
</feature>
<evidence type="ECO:0000256" key="1">
    <source>
        <dbReference type="SAM" id="Phobius"/>
    </source>
</evidence>
<evidence type="ECO:0000313" key="2">
    <source>
        <dbReference type="EMBL" id="GAA3758702.1"/>
    </source>
</evidence>
<feature type="transmembrane region" description="Helical" evidence="1">
    <location>
        <begin position="378"/>
        <end position="400"/>
    </location>
</feature>
<protein>
    <recommendedName>
        <fullName evidence="4">ABC-2 type transport system permease protein</fullName>
    </recommendedName>
</protein>
<keyword evidence="1" id="KW-1133">Transmembrane helix</keyword>
<evidence type="ECO:0000313" key="3">
    <source>
        <dbReference type="Proteomes" id="UP001500540"/>
    </source>
</evidence>
<name>A0ABP7G8D8_9MICO</name>
<organism evidence="2 3">
    <name type="scientific">Microbacterium kribbense</name>
    <dbReference type="NCBI Taxonomy" id="433645"/>
    <lineage>
        <taxon>Bacteria</taxon>
        <taxon>Bacillati</taxon>
        <taxon>Actinomycetota</taxon>
        <taxon>Actinomycetes</taxon>
        <taxon>Micrococcales</taxon>
        <taxon>Microbacteriaceae</taxon>
        <taxon>Microbacterium</taxon>
    </lineage>
</organism>
<dbReference type="Proteomes" id="UP001500540">
    <property type="component" value="Unassembled WGS sequence"/>
</dbReference>
<reference evidence="3" key="1">
    <citation type="journal article" date="2019" name="Int. J. Syst. Evol. Microbiol.">
        <title>The Global Catalogue of Microorganisms (GCM) 10K type strain sequencing project: providing services to taxonomists for standard genome sequencing and annotation.</title>
        <authorList>
            <consortium name="The Broad Institute Genomics Platform"/>
            <consortium name="The Broad Institute Genome Sequencing Center for Infectious Disease"/>
            <person name="Wu L."/>
            <person name="Ma J."/>
        </authorList>
    </citation>
    <scope>NUCLEOTIDE SEQUENCE [LARGE SCALE GENOMIC DNA]</scope>
    <source>
        <strain evidence="3">JCM 16950</strain>
    </source>
</reference>
<feature type="transmembrane region" description="Helical" evidence="1">
    <location>
        <begin position="487"/>
        <end position="513"/>
    </location>
</feature>
<keyword evidence="3" id="KW-1185">Reference proteome</keyword>
<comment type="caution">
    <text evidence="2">The sequence shown here is derived from an EMBL/GenBank/DDBJ whole genome shotgun (WGS) entry which is preliminary data.</text>
</comment>
<feature type="transmembrane region" description="Helical" evidence="1">
    <location>
        <begin position="206"/>
        <end position="224"/>
    </location>
</feature>
<feature type="transmembrane region" description="Helical" evidence="1">
    <location>
        <begin position="236"/>
        <end position="257"/>
    </location>
</feature>